<evidence type="ECO:0000313" key="3">
    <source>
        <dbReference type="EMBL" id="KAF0984108.1"/>
    </source>
</evidence>
<feature type="compositionally biased region" description="Basic and acidic residues" evidence="1">
    <location>
        <begin position="1"/>
        <end position="18"/>
    </location>
</feature>
<feature type="compositionally biased region" description="Low complexity" evidence="1">
    <location>
        <begin position="38"/>
        <end position="52"/>
    </location>
</feature>
<feature type="region of interest" description="Disordered" evidence="1">
    <location>
        <begin position="200"/>
        <end position="253"/>
    </location>
</feature>
<dbReference type="Proteomes" id="UP000444721">
    <property type="component" value="Unassembled WGS sequence"/>
</dbReference>
<feature type="compositionally biased region" description="Polar residues" evidence="1">
    <location>
        <begin position="201"/>
        <end position="215"/>
    </location>
</feature>
<name>A0A6A5CFG6_NAEFO</name>
<dbReference type="GeneID" id="68115241"/>
<dbReference type="EMBL" id="VFQX01000004">
    <property type="protein sequence ID" value="KAF0984108.1"/>
    <property type="molecule type" value="Genomic_DNA"/>
</dbReference>
<evidence type="ECO:0000313" key="4">
    <source>
        <dbReference type="Proteomes" id="UP000444721"/>
    </source>
</evidence>
<dbReference type="RefSeq" id="XP_044568821.1">
    <property type="nucleotide sequence ID" value="XM_044711833.1"/>
</dbReference>
<evidence type="ECO:0000256" key="1">
    <source>
        <dbReference type="SAM" id="MobiDB-lite"/>
    </source>
</evidence>
<dbReference type="VEuPathDB" id="AmoebaDB:NfTy_004160"/>
<keyword evidence="2" id="KW-1133">Transmembrane helix</keyword>
<organism evidence="3 4">
    <name type="scientific">Naegleria fowleri</name>
    <name type="common">Brain eating amoeba</name>
    <dbReference type="NCBI Taxonomy" id="5763"/>
    <lineage>
        <taxon>Eukaryota</taxon>
        <taxon>Discoba</taxon>
        <taxon>Heterolobosea</taxon>
        <taxon>Tetramitia</taxon>
        <taxon>Eutetramitia</taxon>
        <taxon>Vahlkampfiidae</taxon>
        <taxon>Naegleria</taxon>
    </lineage>
</organism>
<dbReference type="OrthoDB" id="10539890at2759"/>
<sequence length="475" mass="52525">MNVMKDSSREESSSREVEGSLVVLSRRGSYRKISEGTMSRNSSNNNMSRNSSFTDVADQMPENGSTNTTTMTPIISSRELFGKDGSDEHENLNPLLYSPITSPLTPSSPASPFILCPFAYKPTHGRQRRHSSHEAMTITDIEDEGDSLSCFISNDAQDPSITITPVPSNTTTNNNTNNISLSSSCLYSSLMMNRRLLVKSDTPNDAMTPYGTTSEAIGDSETSSLTSTAASASSASSASKQILNNPSRPMLRTHKHARKCTLLRPQRSSWHAQTKHSSSANRLLDFQMQRQPVPLRNLLLGGHHHDVTLEPPHQPHKHHQHHNNHQHHSTQHKSSTISTSSTTYLSSSVKTRRSNSNSSSGIPSQQPHQESDTSDSRSLTTEESISVRSFDSSLDEPATSPFAFLHDFSPVVNTSSTTTLFKPYNHDSRYKREGAGFSESEIAALLLILFIKMILFLVHIASPKFSEWIRKCCFS</sequence>
<feature type="region of interest" description="Disordered" evidence="1">
    <location>
        <begin position="263"/>
        <end position="282"/>
    </location>
</feature>
<dbReference type="VEuPathDB" id="AmoebaDB:FDP41_008023"/>
<keyword evidence="4" id="KW-1185">Reference proteome</keyword>
<keyword evidence="2" id="KW-0812">Transmembrane</keyword>
<comment type="caution">
    <text evidence="3">The sequence shown here is derived from an EMBL/GenBank/DDBJ whole genome shotgun (WGS) entry which is preliminary data.</text>
</comment>
<feature type="region of interest" description="Disordered" evidence="1">
    <location>
        <begin position="303"/>
        <end position="382"/>
    </location>
</feature>
<keyword evidence="2" id="KW-0472">Membrane</keyword>
<feature type="compositionally biased region" description="Basic residues" evidence="1">
    <location>
        <begin position="314"/>
        <end position="331"/>
    </location>
</feature>
<feature type="compositionally biased region" description="Polar residues" evidence="1">
    <location>
        <begin position="266"/>
        <end position="281"/>
    </location>
</feature>
<feature type="region of interest" description="Disordered" evidence="1">
    <location>
        <begin position="32"/>
        <end position="52"/>
    </location>
</feature>
<proteinExistence type="predicted"/>
<feature type="region of interest" description="Disordered" evidence="1">
    <location>
        <begin position="1"/>
        <end position="20"/>
    </location>
</feature>
<feature type="transmembrane region" description="Helical" evidence="2">
    <location>
        <begin position="442"/>
        <end position="461"/>
    </location>
</feature>
<protein>
    <submittedName>
        <fullName evidence="3">Uncharacterized protein</fullName>
    </submittedName>
</protein>
<gene>
    <name evidence="3" type="ORF">FDP41_008023</name>
</gene>
<dbReference type="AlphaFoldDB" id="A0A6A5CFG6"/>
<feature type="compositionally biased region" description="Low complexity" evidence="1">
    <location>
        <begin position="332"/>
        <end position="360"/>
    </location>
</feature>
<evidence type="ECO:0000256" key="2">
    <source>
        <dbReference type="SAM" id="Phobius"/>
    </source>
</evidence>
<feature type="compositionally biased region" description="Low complexity" evidence="1">
    <location>
        <begin position="220"/>
        <end position="239"/>
    </location>
</feature>
<accession>A0A6A5CFG6</accession>
<reference evidence="3 4" key="1">
    <citation type="journal article" date="2019" name="Sci. Rep.">
        <title>Nanopore sequencing improves the draft genome of the human pathogenic amoeba Naegleria fowleri.</title>
        <authorList>
            <person name="Liechti N."/>
            <person name="Schurch N."/>
            <person name="Bruggmann R."/>
            <person name="Wittwer M."/>
        </authorList>
    </citation>
    <scope>NUCLEOTIDE SEQUENCE [LARGE SCALE GENOMIC DNA]</scope>
    <source>
        <strain evidence="3 4">ATCC 30894</strain>
    </source>
</reference>